<dbReference type="PANTHER" id="PTHR47245:SF1">
    <property type="entry name" value="FOLDASE PROTEIN PRSA"/>
    <property type="match status" value="1"/>
</dbReference>
<sequence>MLKTIKITSEDILHQVKVSCKITGTIEEIVTCQIIEDAADEAGIKVEIEELQQAADKIRLDQKLDSANDTWTWLEKHSLSLDDFEEIAYTTIISQKLAKHLFKDKVESFFLANKLDYASVVMYEIVLSDEDLVLELFYAIKEGEMSFYDAAHQYIQDVELRRKCGYRGKVSRKDLKPEISATIFGAKPPQLLKPIVTSKGVHLVLVEEIIQPQLDEKLKFEIISDLWNMWLKQQVEQVEVVRDFVSKH</sequence>
<evidence type="ECO:0000256" key="5">
    <source>
        <dbReference type="ARBA" id="ARBA00023235"/>
    </source>
</evidence>
<dbReference type="InterPro" id="IPR000297">
    <property type="entry name" value="PPIase_PpiC"/>
</dbReference>
<evidence type="ECO:0000256" key="4">
    <source>
        <dbReference type="ARBA" id="ARBA00023110"/>
    </source>
</evidence>
<feature type="domain" description="PpiC" evidence="7">
    <location>
        <begin position="117"/>
        <end position="208"/>
    </location>
</feature>
<dbReference type="PROSITE" id="PS50198">
    <property type="entry name" value="PPIC_PPIASE_2"/>
    <property type="match status" value="1"/>
</dbReference>
<keyword evidence="5 6" id="KW-0413">Isomerase</keyword>
<name>A0A2P0ZGG5_9CYAN</name>
<organism evidence="8">
    <name type="scientific">Stigonema sp. PCC 9446</name>
    <dbReference type="NCBI Taxonomy" id="2099385"/>
    <lineage>
        <taxon>Bacteria</taxon>
        <taxon>Bacillati</taxon>
        <taxon>Cyanobacteriota</taxon>
        <taxon>Cyanophyceae</taxon>
        <taxon>Nostocales</taxon>
        <taxon>Stigonemataceae</taxon>
        <taxon>Stigonema</taxon>
    </lineage>
</organism>
<dbReference type="GO" id="GO:0003755">
    <property type="term" value="F:peptidyl-prolyl cis-trans isomerase activity"/>
    <property type="evidence" value="ECO:0007669"/>
    <property type="project" value="UniProtKB-KW"/>
</dbReference>
<evidence type="ECO:0000313" key="8">
    <source>
        <dbReference type="EMBL" id="AVH79552.1"/>
    </source>
</evidence>
<dbReference type="Gene3D" id="3.10.50.40">
    <property type="match status" value="1"/>
</dbReference>
<dbReference type="AlphaFoldDB" id="A0A2P0ZGG5"/>
<dbReference type="EMBL" id="MG373771">
    <property type="protein sequence ID" value="AVH79552.1"/>
    <property type="molecule type" value="Genomic_DNA"/>
</dbReference>
<evidence type="ECO:0000259" key="7">
    <source>
        <dbReference type="PROSITE" id="PS50198"/>
    </source>
</evidence>
<dbReference type="PANTHER" id="PTHR47245">
    <property type="entry name" value="PEPTIDYLPROLYL ISOMERASE"/>
    <property type="match status" value="1"/>
</dbReference>
<reference evidence="8" key="1">
    <citation type="journal article" date="2018" name="Science">
        <title>Natural noncanonical protein splicing yields products with diverse ?-amino acid residues.</title>
        <authorList>
            <person name="Morinaka B.I."/>
            <person name="Lakis E."/>
            <person name="Verest M."/>
            <person name="Helf M.J."/>
            <person name="Scalvenzi T."/>
            <person name="Vagstad A.L."/>
            <person name="Sims J."/>
            <person name="Sunagawa S."/>
            <person name="Gugger M."/>
            <person name="Piel J."/>
        </authorList>
    </citation>
    <scope>NUCLEOTIDE SEQUENCE</scope>
    <source>
        <strain evidence="8">PCC 9446</strain>
    </source>
</reference>
<keyword evidence="3" id="KW-0732">Signal</keyword>
<dbReference type="SUPFAM" id="SSF109998">
    <property type="entry name" value="Triger factor/SurA peptide-binding domain-like"/>
    <property type="match status" value="1"/>
</dbReference>
<dbReference type="InterPro" id="IPR046357">
    <property type="entry name" value="PPIase_dom_sf"/>
</dbReference>
<dbReference type="SUPFAM" id="SSF54534">
    <property type="entry name" value="FKBP-like"/>
    <property type="match status" value="1"/>
</dbReference>
<dbReference type="Pfam" id="PF00639">
    <property type="entry name" value="Rotamase"/>
    <property type="match status" value="1"/>
</dbReference>
<dbReference type="InterPro" id="IPR050245">
    <property type="entry name" value="PrsA_foldase"/>
</dbReference>
<keyword evidence="4 6" id="KW-0697">Rotamase</keyword>
<evidence type="ECO:0000256" key="6">
    <source>
        <dbReference type="PROSITE-ProRule" id="PRU00278"/>
    </source>
</evidence>
<protein>
    <recommendedName>
        <fullName evidence="2">peptidylprolyl isomerase</fullName>
        <ecNumber evidence="2">5.2.1.8</ecNumber>
    </recommendedName>
</protein>
<proteinExistence type="predicted"/>
<comment type="catalytic activity">
    <reaction evidence="1">
        <text>[protein]-peptidylproline (omega=180) = [protein]-peptidylproline (omega=0)</text>
        <dbReference type="Rhea" id="RHEA:16237"/>
        <dbReference type="Rhea" id="RHEA-COMP:10747"/>
        <dbReference type="Rhea" id="RHEA-COMP:10748"/>
        <dbReference type="ChEBI" id="CHEBI:83833"/>
        <dbReference type="ChEBI" id="CHEBI:83834"/>
        <dbReference type="EC" id="5.2.1.8"/>
    </reaction>
</comment>
<accession>A0A2P0ZGG5</accession>
<dbReference type="InterPro" id="IPR027304">
    <property type="entry name" value="Trigger_fact/SurA_dom_sf"/>
</dbReference>
<evidence type="ECO:0000256" key="2">
    <source>
        <dbReference type="ARBA" id="ARBA00013194"/>
    </source>
</evidence>
<evidence type="ECO:0000256" key="3">
    <source>
        <dbReference type="ARBA" id="ARBA00022729"/>
    </source>
</evidence>
<evidence type="ECO:0000256" key="1">
    <source>
        <dbReference type="ARBA" id="ARBA00000971"/>
    </source>
</evidence>
<dbReference type="EC" id="5.2.1.8" evidence="2"/>